<dbReference type="EMBL" id="CP001744">
    <property type="protein sequence ID" value="ADG65856.1"/>
    <property type="molecule type" value="Genomic_DNA"/>
</dbReference>
<protein>
    <submittedName>
        <fullName evidence="10">Response regulator receiver</fullName>
    </submittedName>
</protein>
<proteinExistence type="predicted"/>
<dbReference type="GO" id="GO:0000156">
    <property type="term" value="F:phosphorelay response regulator activity"/>
    <property type="evidence" value="ECO:0007669"/>
    <property type="project" value="TreeGrafter"/>
</dbReference>
<dbReference type="Gene3D" id="6.10.250.690">
    <property type="match status" value="1"/>
</dbReference>
<evidence type="ECO:0000313" key="10">
    <source>
        <dbReference type="EMBL" id="ADG65856.1"/>
    </source>
</evidence>
<feature type="modified residue" description="4-aspartylphosphate" evidence="6">
    <location>
        <position position="51"/>
    </location>
</feature>
<keyword evidence="5" id="KW-0804">Transcription</keyword>
<keyword evidence="2" id="KW-0902">Two-component regulatory system</keyword>
<dbReference type="InterPro" id="IPR001789">
    <property type="entry name" value="Sig_transdc_resp-reg_receiver"/>
</dbReference>
<gene>
    <name evidence="10" type="ordered locus">Plim_0003</name>
</gene>
<keyword evidence="11" id="KW-1185">Reference proteome</keyword>
<dbReference type="InterPro" id="IPR039420">
    <property type="entry name" value="WalR-like"/>
</dbReference>
<evidence type="ECO:0000256" key="5">
    <source>
        <dbReference type="ARBA" id="ARBA00023163"/>
    </source>
</evidence>
<keyword evidence="4 7" id="KW-0238">DNA-binding</keyword>
<dbReference type="Gene3D" id="3.40.50.2300">
    <property type="match status" value="1"/>
</dbReference>
<dbReference type="GO" id="GO:0032993">
    <property type="term" value="C:protein-DNA complex"/>
    <property type="evidence" value="ECO:0007669"/>
    <property type="project" value="TreeGrafter"/>
</dbReference>
<dbReference type="FunFam" id="3.40.50.2300:FF:000001">
    <property type="entry name" value="DNA-binding response regulator PhoB"/>
    <property type="match status" value="1"/>
</dbReference>
<dbReference type="eggNOG" id="COG0745">
    <property type="taxonomic scope" value="Bacteria"/>
</dbReference>
<dbReference type="Proteomes" id="UP000002220">
    <property type="component" value="Chromosome"/>
</dbReference>
<dbReference type="PANTHER" id="PTHR48111">
    <property type="entry name" value="REGULATOR OF RPOS"/>
    <property type="match status" value="1"/>
</dbReference>
<dbReference type="Pfam" id="PF00486">
    <property type="entry name" value="Trans_reg_C"/>
    <property type="match status" value="1"/>
</dbReference>
<dbReference type="GO" id="GO:0000976">
    <property type="term" value="F:transcription cis-regulatory region binding"/>
    <property type="evidence" value="ECO:0007669"/>
    <property type="project" value="TreeGrafter"/>
</dbReference>
<feature type="domain" description="Response regulatory" evidence="8">
    <location>
        <begin position="2"/>
        <end position="115"/>
    </location>
</feature>
<evidence type="ECO:0000256" key="1">
    <source>
        <dbReference type="ARBA" id="ARBA00022553"/>
    </source>
</evidence>
<dbReference type="OrthoDB" id="272875at2"/>
<dbReference type="Gene3D" id="1.10.10.10">
    <property type="entry name" value="Winged helix-like DNA-binding domain superfamily/Winged helix DNA-binding domain"/>
    <property type="match status" value="1"/>
</dbReference>
<dbReference type="GO" id="GO:0006355">
    <property type="term" value="P:regulation of DNA-templated transcription"/>
    <property type="evidence" value="ECO:0007669"/>
    <property type="project" value="InterPro"/>
</dbReference>
<dbReference type="GO" id="GO:0005829">
    <property type="term" value="C:cytosol"/>
    <property type="evidence" value="ECO:0007669"/>
    <property type="project" value="TreeGrafter"/>
</dbReference>
<dbReference type="SMART" id="SM00448">
    <property type="entry name" value="REC"/>
    <property type="match status" value="1"/>
</dbReference>
<evidence type="ECO:0000256" key="7">
    <source>
        <dbReference type="PROSITE-ProRule" id="PRU01091"/>
    </source>
</evidence>
<dbReference type="KEGG" id="plm:Plim_0003"/>
<dbReference type="AlphaFoldDB" id="D5SMD6"/>
<dbReference type="RefSeq" id="WP_013108287.1">
    <property type="nucleotide sequence ID" value="NC_014148.1"/>
</dbReference>
<keyword evidence="3" id="KW-0805">Transcription regulation</keyword>
<dbReference type="CDD" id="cd00383">
    <property type="entry name" value="trans_reg_C"/>
    <property type="match status" value="1"/>
</dbReference>
<evidence type="ECO:0000256" key="4">
    <source>
        <dbReference type="ARBA" id="ARBA00023125"/>
    </source>
</evidence>
<feature type="domain" description="OmpR/PhoB-type" evidence="9">
    <location>
        <begin position="123"/>
        <end position="218"/>
    </location>
</feature>
<feature type="DNA-binding region" description="OmpR/PhoB-type" evidence="7">
    <location>
        <begin position="123"/>
        <end position="218"/>
    </location>
</feature>
<dbReference type="SMART" id="SM00862">
    <property type="entry name" value="Trans_reg_C"/>
    <property type="match status" value="1"/>
</dbReference>
<keyword evidence="1 6" id="KW-0597">Phosphoprotein</keyword>
<sequence>MRALIVEDQPDLLFALRGMLEDEGYAVDTAADGESGLHRALVWEYDVIVLDWMLPRLSGFDLLKQLRTKKSTPVLMLTARDGVADRVQGLDQGADDYLVKPFDRGELLARLRALIRRAAGESESLLELGQGVTINLIHRKVFRDDVEIVLTAREYSIFEYLALHRGRVVPRTDLYDHIFDENDESLSNLLDVHISNLRRKLGRDVIETRRGLGYIIHSQASSAELVDDASHDSAS</sequence>
<evidence type="ECO:0000259" key="8">
    <source>
        <dbReference type="PROSITE" id="PS50110"/>
    </source>
</evidence>
<dbReference type="SUPFAM" id="SSF52172">
    <property type="entry name" value="CheY-like"/>
    <property type="match status" value="1"/>
</dbReference>
<dbReference type="InterPro" id="IPR001867">
    <property type="entry name" value="OmpR/PhoB-type_DNA-bd"/>
</dbReference>
<evidence type="ECO:0000259" key="9">
    <source>
        <dbReference type="PROSITE" id="PS51755"/>
    </source>
</evidence>
<organism evidence="10 11">
    <name type="scientific">Planctopirus limnophila (strain ATCC 43296 / DSM 3776 / IFAM 1008 / Mu 290)</name>
    <name type="common">Planctomyces limnophilus</name>
    <dbReference type="NCBI Taxonomy" id="521674"/>
    <lineage>
        <taxon>Bacteria</taxon>
        <taxon>Pseudomonadati</taxon>
        <taxon>Planctomycetota</taxon>
        <taxon>Planctomycetia</taxon>
        <taxon>Planctomycetales</taxon>
        <taxon>Planctomycetaceae</taxon>
        <taxon>Planctopirus</taxon>
    </lineage>
</organism>
<evidence type="ECO:0000256" key="6">
    <source>
        <dbReference type="PROSITE-ProRule" id="PRU00169"/>
    </source>
</evidence>
<dbReference type="InterPro" id="IPR011006">
    <property type="entry name" value="CheY-like_superfamily"/>
</dbReference>
<evidence type="ECO:0000256" key="3">
    <source>
        <dbReference type="ARBA" id="ARBA00023015"/>
    </source>
</evidence>
<evidence type="ECO:0000313" key="11">
    <source>
        <dbReference type="Proteomes" id="UP000002220"/>
    </source>
</evidence>
<dbReference type="Pfam" id="PF00072">
    <property type="entry name" value="Response_reg"/>
    <property type="match status" value="1"/>
</dbReference>
<reference evidence="10 11" key="1">
    <citation type="journal article" date="2010" name="Stand. Genomic Sci.">
        <title>Complete genome sequence of Planctomyces limnophilus type strain (Mu 290).</title>
        <authorList>
            <person name="Labutti K."/>
            <person name="Sikorski J."/>
            <person name="Schneider S."/>
            <person name="Nolan M."/>
            <person name="Lucas S."/>
            <person name="Glavina Del Rio T."/>
            <person name="Tice H."/>
            <person name="Cheng J.F."/>
            <person name="Goodwin L."/>
            <person name="Pitluck S."/>
            <person name="Liolios K."/>
            <person name="Ivanova N."/>
            <person name="Mavromatis K."/>
            <person name="Mikhailova N."/>
            <person name="Pati A."/>
            <person name="Chen A."/>
            <person name="Palaniappan K."/>
            <person name="Land M."/>
            <person name="Hauser L."/>
            <person name="Chang Y.J."/>
            <person name="Jeffries C.D."/>
            <person name="Tindall B.J."/>
            <person name="Rohde M."/>
            <person name="Goker M."/>
            <person name="Woyke T."/>
            <person name="Bristow J."/>
            <person name="Eisen J.A."/>
            <person name="Markowitz V."/>
            <person name="Hugenholtz P."/>
            <person name="Kyrpides N.C."/>
            <person name="Klenk H.P."/>
            <person name="Lapidus A."/>
        </authorList>
    </citation>
    <scope>NUCLEOTIDE SEQUENCE [LARGE SCALE GENOMIC DNA]</scope>
    <source>
        <strain evidence="11">ATCC 43296 / DSM 3776 / IFAM 1008 / 290</strain>
    </source>
</reference>
<dbReference type="STRING" id="521674.Plim_0003"/>
<dbReference type="PROSITE" id="PS50110">
    <property type="entry name" value="RESPONSE_REGULATORY"/>
    <property type="match status" value="1"/>
</dbReference>
<dbReference type="InterPro" id="IPR036388">
    <property type="entry name" value="WH-like_DNA-bd_sf"/>
</dbReference>
<dbReference type="HOGENOM" id="CLU_000445_30_1_0"/>
<dbReference type="PANTHER" id="PTHR48111:SF22">
    <property type="entry name" value="REGULATOR OF RPOS"/>
    <property type="match status" value="1"/>
</dbReference>
<accession>D5SMD6</accession>
<name>D5SMD6_PLAL2</name>
<evidence type="ECO:0000256" key="2">
    <source>
        <dbReference type="ARBA" id="ARBA00023012"/>
    </source>
</evidence>
<dbReference type="PROSITE" id="PS51755">
    <property type="entry name" value="OMPR_PHOB"/>
    <property type="match status" value="1"/>
</dbReference>